<accession>A0A6G1LVD7</accession>
<feature type="domain" description="Peptidase A1" evidence="2">
    <location>
        <begin position="1"/>
        <end position="186"/>
    </location>
</feature>
<evidence type="ECO:0000313" key="5">
    <source>
        <dbReference type="EMBL" id="KAF3220150.1"/>
    </source>
</evidence>
<protein>
    <recommendedName>
        <fullName evidence="2">Peptidase A1 domain-containing protein</fullName>
    </recommendedName>
</protein>
<dbReference type="EMBL" id="WIWT01000167">
    <property type="protein sequence ID" value="KAF3197349.1"/>
    <property type="molecule type" value="Genomic_DNA"/>
</dbReference>
<dbReference type="InterPro" id="IPR021109">
    <property type="entry name" value="Peptidase_aspartic_dom_sf"/>
</dbReference>
<comment type="caution">
    <text evidence="3">The sequence shown here is derived from an EMBL/GenBank/DDBJ whole genome shotgun (WGS) entry which is preliminary data.</text>
</comment>
<keyword evidence="1" id="KW-0812">Transmembrane</keyword>
<evidence type="ECO:0000256" key="1">
    <source>
        <dbReference type="SAM" id="Phobius"/>
    </source>
</evidence>
<dbReference type="AlphaFoldDB" id="A0A6G1LVD7"/>
<dbReference type="SUPFAM" id="SSF50630">
    <property type="entry name" value="Acid proteases"/>
    <property type="match status" value="1"/>
</dbReference>
<dbReference type="Proteomes" id="UP000614610">
    <property type="component" value="Unassembled WGS sequence"/>
</dbReference>
<evidence type="ECO:0000313" key="6">
    <source>
        <dbReference type="EMBL" id="KAF3222662.1"/>
    </source>
</evidence>
<feature type="transmembrane region" description="Helical" evidence="1">
    <location>
        <begin position="242"/>
        <end position="266"/>
    </location>
</feature>
<dbReference type="Gene3D" id="2.40.70.10">
    <property type="entry name" value="Acid Proteases"/>
    <property type="match status" value="1"/>
</dbReference>
<keyword evidence="1" id="KW-1133">Transmembrane helix</keyword>
<dbReference type="OrthoDB" id="771136at2759"/>
<proteinExistence type="predicted"/>
<sequence>MQNNDIINTPSYGIYLGDIRRREASGKSITFGGIDVAKFTLPLKTLTSSYLSLRGIDIVSEGKVVSTPLERSDKTTQTYISTLEFDAFSIHLPSNVFNLVATVLRARVEEPNYIIDTLPPDGSGLNFTFTNGLSIFVPYSQMATPISNSQYLLLLEPNDKDIILGTPFFRSTYVFYDFHNGEISIASALYNITASNITEVGAKKASISVIKWLYEDPNQKSSPTPSSRPVQRFTNDTGGPDVAVILGGVVAAVAVVSMIGVSIYLLSSRKSDLRITTVLPQMQEGNGMGQAPHPASNHHEYINGQLSPTQPIDSSSVTSPVSVVTTNSWVRPESITAINPRANAYQI</sequence>
<dbReference type="EMBL" id="WIPF01000047">
    <property type="protein sequence ID" value="KAF3220150.1"/>
    <property type="molecule type" value="Genomic_DNA"/>
</dbReference>
<dbReference type="EMBL" id="WIWS01000025">
    <property type="protein sequence ID" value="KAF3222662.1"/>
    <property type="molecule type" value="Genomic_DNA"/>
</dbReference>
<organism evidence="3 8">
    <name type="scientific">Orbilia oligospora</name>
    <name type="common">Nematode-trapping fungus</name>
    <name type="synonym">Arthrobotrys oligospora</name>
    <dbReference type="NCBI Taxonomy" id="2813651"/>
    <lineage>
        <taxon>Eukaryota</taxon>
        <taxon>Fungi</taxon>
        <taxon>Dikarya</taxon>
        <taxon>Ascomycota</taxon>
        <taxon>Pezizomycotina</taxon>
        <taxon>Orbiliomycetes</taxon>
        <taxon>Orbiliales</taxon>
        <taxon>Orbiliaceae</taxon>
        <taxon>Orbilia</taxon>
    </lineage>
</organism>
<evidence type="ECO:0000313" key="8">
    <source>
        <dbReference type="Proteomes" id="UP000479691"/>
    </source>
</evidence>
<keyword evidence="1" id="KW-0472">Membrane</keyword>
<gene>
    <name evidence="6" type="ORF">TWF106_005468</name>
    <name evidence="5" type="ORF">TWF191_007467</name>
    <name evidence="4" type="ORF">TWF679_003268</name>
    <name evidence="3" type="ORF">TWF788_009687</name>
</gene>
<dbReference type="EMBL" id="JAABOE010000069">
    <property type="protein sequence ID" value="KAF3171465.1"/>
    <property type="molecule type" value="Genomic_DNA"/>
</dbReference>
<reference evidence="7 8" key="1">
    <citation type="submission" date="2019-06" db="EMBL/GenBank/DDBJ databases">
        <authorList>
            <person name="Palmer J.M."/>
        </authorList>
    </citation>
    <scope>NUCLEOTIDE SEQUENCE [LARGE SCALE GENOMIC DNA]</scope>
    <source>
        <strain evidence="6 7">TWF106</strain>
        <strain evidence="5 9">TWF191</strain>
        <strain evidence="4">TWF679</strain>
        <strain evidence="3 8">TWF788</strain>
    </source>
</reference>
<dbReference type="InterPro" id="IPR033121">
    <property type="entry name" value="PEPTIDASE_A1"/>
</dbReference>
<dbReference type="Proteomes" id="UP000483672">
    <property type="component" value="Unassembled WGS sequence"/>
</dbReference>
<evidence type="ECO:0000259" key="2">
    <source>
        <dbReference type="PROSITE" id="PS51767"/>
    </source>
</evidence>
<dbReference type="PROSITE" id="PS51767">
    <property type="entry name" value="PEPTIDASE_A1"/>
    <property type="match status" value="1"/>
</dbReference>
<name>A0A6G1LVD7_ORBOL</name>
<evidence type="ECO:0000313" key="3">
    <source>
        <dbReference type="EMBL" id="KAF3171465.1"/>
    </source>
</evidence>
<evidence type="ECO:0000313" key="9">
    <source>
        <dbReference type="Proteomes" id="UP000483672"/>
    </source>
</evidence>
<dbReference type="Proteomes" id="UP000472727">
    <property type="component" value="Unassembled WGS sequence"/>
</dbReference>
<evidence type="ECO:0000313" key="7">
    <source>
        <dbReference type="Proteomes" id="UP000472727"/>
    </source>
</evidence>
<dbReference type="Proteomes" id="UP000479691">
    <property type="component" value="Unassembled WGS sequence"/>
</dbReference>
<evidence type="ECO:0000313" key="4">
    <source>
        <dbReference type="EMBL" id="KAF3197349.1"/>
    </source>
</evidence>
<dbReference type="Pfam" id="PF00026">
    <property type="entry name" value="Asp"/>
    <property type="match status" value="1"/>
</dbReference>